<dbReference type="PROSITE" id="PS50969">
    <property type="entry name" value="FCP1"/>
    <property type="match status" value="1"/>
</dbReference>
<dbReference type="PANTHER" id="PTHR12210">
    <property type="entry name" value="DULLARD PROTEIN PHOSPHATASE"/>
    <property type="match status" value="1"/>
</dbReference>
<dbReference type="AlphaFoldDB" id="A0A430QD35"/>
<dbReference type="SMART" id="SM00577">
    <property type="entry name" value="CPDc"/>
    <property type="match status" value="1"/>
</dbReference>
<dbReference type="InterPro" id="IPR011948">
    <property type="entry name" value="Dullard_phosphatase"/>
</dbReference>
<feature type="domain" description="FCP1 homology" evidence="2">
    <location>
        <begin position="351"/>
        <end position="509"/>
    </location>
</feature>
<evidence type="ECO:0000313" key="4">
    <source>
        <dbReference type="Proteomes" id="UP000290809"/>
    </source>
</evidence>
<dbReference type="Pfam" id="PF03031">
    <property type="entry name" value="NIF"/>
    <property type="match status" value="1"/>
</dbReference>
<proteinExistence type="predicted"/>
<feature type="region of interest" description="Disordered" evidence="1">
    <location>
        <begin position="1"/>
        <end position="25"/>
    </location>
</feature>
<organism evidence="3 4">
    <name type="scientific">Schistosoma bovis</name>
    <name type="common">Blood fluke</name>
    <dbReference type="NCBI Taxonomy" id="6184"/>
    <lineage>
        <taxon>Eukaryota</taxon>
        <taxon>Metazoa</taxon>
        <taxon>Spiralia</taxon>
        <taxon>Lophotrochozoa</taxon>
        <taxon>Platyhelminthes</taxon>
        <taxon>Trematoda</taxon>
        <taxon>Digenea</taxon>
        <taxon>Strigeidida</taxon>
        <taxon>Schistosomatoidea</taxon>
        <taxon>Schistosomatidae</taxon>
        <taxon>Schistosoma</taxon>
    </lineage>
</organism>
<dbReference type="Proteomes" id="UP000290809">
    <property type="component" value="Unassembled WGS sequence"/>
</dbReference>
<dbReference type="InterPro" id="IPR023214">
    <property type="entry name" value="HAD_sf"/>
</dbReference>
<sequence length="589" mass="64942">MDGVPYQNKKSYSGDDMSSEPCKSLCLSSRPENGSLLVPVGQKSIDVQHLGDISSEEYERLVLSPPPVPLNLEAASAAIYEAACRSHSRTQSISDSTPSLKIIKHEGYTDSHSNCSARSSAHEISKQGPKEVLPCHTDTKPQNKWRRFLCCFPDKACRPLPSKRKDSSSVKGTLFAKSPSPSDGKSNFNEVNDLVNKKSTKPAKSGSKKRSRKLKGLSVDDTTGCKADQLAPPSSTEELPIPTVSIFQPVLPSMVLNALGSKADSSIHSASVSNGYSFSDPDVRVESPVLRSTVGMNVNTSKSHYPFQFSALKRNTSNDAYSIKLTDNTECQSPTTQLPPGIDLLGEVDSDCVNKKCLVLDLDETLVHSSFKYVENADFVVPVEINGTIQQVYVRKRPYLDKFLKAIGPLFECVMFTASLRKYADPVCDYIDASSYFRHRLFREACVDHQCNLIKDLSRLGRDVEQICIVDNSPISFLFQPSNALQIVSWFGDLADQALCELIPYLTGLASARTVVDYLREFRPPQNAAVAQPATPTWLLLFNHSLPGDMNTLEDSEGGELEDDDIAVNYHEEDAVLSPHYSLNHNRFS</sequence>
<dbReference type="InterPro" id="IPR004274">
    <property type="entry name" value="FCP1_dom"/>
</dbReference>
<name>A0A430QD35_SCHBO</name>
<dbReference type="STRING" id="6184.A0A430QD35"/>
<dbReference type="NCBIfam" id="TIGR02251">
    <property type="entry name" value="HIF-SF_euk"/>
    <property type="match status" value="1"/>
</dbReference>
<reference evidence="3 4" key="1">
    <citation type="journal article" date="2019" name="PLoS Pathog.">
        <title>Genome sequence of the bovine parasite Schistosoma bovis Tanzania.</title>
        <authorList>
            <person name="Oey H."/>
            <person name="Zakrzewski M."/>
            <person name="Gobert G."/>
            <person name="Gravermann K."/>
            <person name="Stoye J."/>
            <person name="Jones M."/>
            <person name="Mcmanus D."/>
            <person name="Krause L."/>
        </authorList>
    </citation>
    <scope>NUCLEOTIDE SEQUENCE [LARGE SCALE GENOMIC DNA]</scope>
    <source>
        <strain evidence="3 4">TAN1997</strain>
    </source>
</reference>
<feature type="compositionally biased region" description="Basic residues" evidence="1">
    <location>
        <begin position="198"/>
        <end position="215"/>
    </location>
</feature>
<dbReference type="InterPro" id="IPR050365">
    <property type="entry name" value="TIM50"/>
</dbReference>
<dbReference type="Gene3D" id="3.40.50.1000">
    <property type="entry name" value="HAD superfamily/HAD-like"/>
    <property type="match status" value="1"/>
</dbReference>
<gene>
    <name evidence="3" type="ORF">DC041_0003819</name>
</gene>
<evidence type="ECO:0000313" key="3">
    <source>
        <dbReference type="EMBL" id="RTG85628.1"/>
    </source>
</evidence>
<keyword evidence="4" id="KW-1185">Reference proteome</keyword>
<evidence type="ECO:0000259" key="2">
    <source>
        <dbReference type="PROSITE" id="PS50969"/>
    </source>
</evidence>
<evidence type="ECO:0000256" key="1">
    <source>
        <dbReference type="SAM" id="MobiDB-lite"/>
    </source>
</evidence>
<feature type="compositionally biased region" description="Polar residues" evidence="1">
    <location>
        <begin position="179"/>
        <end position="190"/>
    </location>
</feature>
<comment type="caution">
    <text evidence="3">The sequence shown here is derived from an EMBL/GenBank/DDBJ whole genome shotgun (WGS) entry which is preliminary data.</text>
</comment>
<dbReference type="FunFam" id="3.40.50.1000:FF:000093">
    <property type="entry name" value="NLI interacting factor-like phosphatase family protein"/>
    <property type="match status" value="1"/>
</dbReference>
<dbReference type="CDD" id="cd07521">
    <property type="entry name" value="HAD_FCP1-like"/>
    <property type="match status" value="1"/>
</dbReference>
<dbReference type="SUPFAM" id="SSF56784">
    <property type="entry name" value="HAD-like"/>
    <property type="match status" value="1"/>
</dbReference>
<accession>A0A430QD35</accession>
<dbReference type="GO" id="GO:0016791">
    <property type="term" value="F:phosphatase activity"/>
    <property type="evidence" value="ECO:0007669"/>
    <property type="project" value="InterPro"/>
</dbReference>
<dbReference type="EMBL" id="QMKO01001936">
    <property type="protein sequence ID" value="RTG85628.1"/>
    <property type="molecule type" value="Genomic_DNA"/>
</dbReference>
<feature type="region of interest" description="Disordered" evidence="1">
    <location>
        <begin position="161"/>
        <end position="239"/>
    </location>
</feature>
<protein>
    <submittedName>
        <fullName evidence="3">Carboxy-terminal domain RNA polymerase II polypeptide A small phosphatase</fullName>
    </submittedName>
</protein>
<dbReference type="InterPro" id="IPR036412">
    <property type="entry name" value="HAD-like_sf"/>
</dbReference>